<keyword evidence="2" id="KW-1185">Reference proteome</keyword>
<name>A0AAV2B1B6_9ARAC</name>
<dbReference type="Proteomes" id="UP001497382">
    <property type="component" value="Unassembled WGS sequence"/>
</dbReference>
<comment type="caution">
    <text evidence="1">The sequence shown here is derived from an EMBL/GenBank/DDBJ whole genome shotgun (WGS) entry which is preliminary data.</text>
</comment>
<dbReference type="EMBL" id="CAXIEN010000258">
    <property type="protein sequence ID" value="CAL1290066.1"/>
    <property type="molecule type" value="Genomic_DNA"/>
</dbReference>
<accession>A0AAV2B1B6</accession>
<evidence type="ECO:0000313" key="2">
    <source>
        <dbReference type="Proteomes" id="UP001497382"/>
    </source>
</evidence>
<evidence type="ECO:0000313" key="1">
    <source>
        <dbReference type="EMBL" id="CAL1290066.1"/>
    </source>
</evidence>
<organism evidence="1 2">
    <name type="scientific">Larinioides sclopetarius</name>
    <dbReference type="NCBI Taxonomy" id="280406"/>
    <lineage>
        <taxon>Eukaryota</taxon>
        <taxon>Metazoa</taxon>
        <taxon>Ecdysozoa</taxon>
        <taxon>Arthropoda</taxon>
        <taxon>Chelicerata</taxon>
        <taxon>Arachnida</taxon>
        <taxon>Araneae</taxon>
        <taxon>Araneomorphae</taxon>
        <taxon>Entelegynae</taxon>
        <taxon>Araneoidea</taxon>
        <taxon>Araneidae</taxon>
        <taxon>Larinioides</taxon>
    </lineage>
</organism>
<protein>
    <recommendedName>
        <fullName evidence="3">LAGLIDADG homing endonuclease</fullName>
    </recommendedName>
</protein>
<gene>
    <name evidence="1" type="ORF">LARSCL_LOCUS16259</name>
</gene>
<dbReference type="AlphaFoldDB" id="A0AAV2B1B6"/>
<evidence type="ECO:0008006" key="3">
    <source>
        <dbReference type="Google" id="ProtNLM"/>
    </source>
</evidence>
<proteinExistence type="predicted"/>
<reference evidence="1 2" key="1">
    <citation type="submission" date="2024-04" db="EMBL/GenBank/DDBJ databases">
        <authorList>
            <person name="Rising A."/>
            <person name="Reimegard J."/>
            <person name="Sonavane S."/>
            <person name="Akerstrom W."/>
            <person name="Nylinder S."/>
            <person name="Hedman E."/>
            <person name="Kallberg Y."/>
        </authorList>
    </citation>
    <scope>NUCLEOTIDE SEQUENCE [LARGE SCALE GENOMIC DNA]</scope>
</reference>
<sequence>MSMFFTQGPTRGFRYFIRMEGTLMVLGSNSTKLVTKGDADSMKDVFERNVTFPHFKRLAALKVPAVTRFHSRLNVVFQALDLHMIRLGHSCLNGHVMISRFMFRPPIQLLHSIYPAGFTWLLFE</sequence>